<evidence type="ECO:0008006" key="6">
    <source>
        <dbReference type="Google" id="ProtNLM"/>
    </source>
</evidence>
<dbReference type="Proteomes" id="UP000534306">
    <property type="component" value="Unassembled WGS sequence"/>
</dbReference>
<evidence type="ECO:0000313" key="3">
    <source>
        <dbReference type="EMBL" id="NOL41896.1"/>
    </source>
</evidence>
<name>A0A7Y4L283_9ACTN</name>
<sequence>MTNRRVLAALLAAPLVVTTLGVAPQAQAEPKIAITDLKVSRSSLAVSSLNTVPVTVTLDSTSTSDGTYFVQFKRVAGSGPEDELFSMPLQKVKPGTWSGVLNVPSTVNGTIKATAVVAGEWQHGVDLWDPTPVDGPTIAVTGVHIPKVVSTVIPKLPPYNTPYSIKWQVLDSQTGKPYGTKLKVMPREDNQCVEGDVTRTVLTDTNGVLTKKYPAGDQVLCFLLPGKPAPILRYGVRVDHPAVITATPSRTSAPVGTVVPVNGSIVGSPVGCGVNLQRLYGASQWRTVGSSTVRASGRFTLNAQPAYKGVIPYRAQFLACNHFVDGVSKTFTIKGI</sequence>
<evidence type="ECO:0000313" key="4">
    <source>
        <dbReference type="Proteomes" id="UP000534306"/>
    </source>
</evidence>
<dbReference type="Proteomes" id="UP000553957">
    <property type="component" value="Unassembled WGS sequence"/>
</dbReference>
<dbReference type="EMBL" id="JACHKF010000001">
    <property type="protein sequence ID" value="MBB6565633.1"/>
    <property type="molecule type" value="Genomic_DNA"/>
</dbReference>
<comment type="caution">
    <text evidence="3">The sequence shown here is derived from an EMBL/GenBank/DDBJ whole genome shotgun (WGS) entry which is preliminary data.</text>
</comment>
<reference evidence="3 4" key="1">
    <citation type="submission" date="2020-05" db="EMBL/GenBank/DDBJ databases">
        <title>Genome sequence of Kribbella sandramycini ATCC 39419.</title>
        <authorList>
            <person name="Maclea K.S."/>
            <person name="Fair J.L."/>
        </authorList>
    </citation>
    <scope>NUCLEOTIDE SEQUENCE [LARGE SCALE GENOMIC DNA]</scope>
    <source>
        <strain evidence="3 4">ATCC 39419</strain>
    </source>
</reference>
<gene>
    <name evidence="2" type="ORF">HNR71_001270</name>
    <name evidence="3" type="ORF">HPO96_16745</name>
</gene>
<keyword evidence="1" id="KW-0732">Signal</keyword>
<evidence type="ECO:0000313" key="2">
    <source>
        <dbReference type="EMBL" id="MBB6565633.1"/>
    </source>
</evidence>
<protein>
    <recommendedName>
        <fullName evidence="6">Ig-like domain-containing protein</fullName>
    </recommendedName>
</protein>
<feature type="chain" id="PRO_5044130777" description="Ig-like domain-containing protein" evidence="1">
    <location>
        <begin position="29"/>
        <end position="336"/>
    </location>
</feature>
<organism evidence="3 4">
    <name type="scientific">Kribbella sandramycini</name>
    <dbReference type="NCBI Taxonomy" id="60450"/>
    <lineage>
        <taxon>Bacteria</taxon>
        <taxon>Bacillati</taxon>
        <taxon>Actinomycetota</taxon>
        <taxon>Actinomycetes</taxon>
        <taxon>Propionibacteriales</taxon>
        <taxon>Kribbellaceae</taxon>
        <taxon>Kribbella</taxon>
    </lineage>
</organism>
<dbReference type="AlphaFoldDB" id="A0A7Y4L283"/>
<dbReference type="RefSeq" id="WP_171674366.1">
    <property type="nucleotide sequence ID" value="NZ_BAAAGT010000001.1"/>
</dbReference>
<evidence type="ECO:0000313" key="5">
    <source>
        <dbReference type="Proteomes" id="UP000553957"/>
    </source>
</evidence>
<feature type="signal peptide" evidence="1">
    <location>
        <begin position="1"/>
        <end position="28"/>
    </location>
</feature>
<proteinExistence type="predicted"/>
<accession>A0A7Y4L283</accession>
<reference evidence="2 5" key="2">
    <citation type="submission" date="2020-08" db="EMBL/GenBank/DDBJ databases">
        <title>Sequencing the genomes of 1000 actinobacteria strains.</title>
        <authorList>
            <person name="Klenk H.-P."/>
        </authorList>
    </citation>
    <scope>NUCLEOTIDE SEQUENCE [LARGE SCALE GENOMIC DNA]</scope>
    <source>
        <strain evidence="2 5">DSM 15626</strain>
    </source>
</reference>
<keyword evidence="4" id="KW-1185">Reference proteome</keyword>
<dbReference type="EMBL" id="JABJRC010000003">
    <property type="protein sequence ID" value="NOL41896.1"/>
    <property type="molecule type" value="Genomic_DNA"/>
</dbReference>
<evidence type="ECO:0000256" key="1">
    <source>
        <dbReference type="SAM" id="SignalP"/>
    </source>
</evidence>